<keyword evidence="3" id="KW-1185">Reference proteome</keyword>
<feature type="signal peptide" evidence="1">
    <location>
        <begin position="1"/>
        <end position="16"/>
    </location>
</feature>
<protein>
    <recommendedName>
        <fullName evidence="4">Lipocalin-like domain-containing protein</fullName>
    </recommendedName>
</protein>
<dbReference type="EMBL" id="JAAFZH010000006">
    <property type="protein sequence ID" value="NDU96180.1"/>
    <property type="molecule type" value="Genomic_DNA"/>
</dbReference>
<evidence type="ECO:0008006" key="4">
    <source>
        <dbReference type="Google" id="ProtNLM"/>
    </source>
</evidence>
<evidence type="ECO:0000256" key="1">
    <source>
        <dbReference type="SAM" id="SignalP"/>
    </source>
</evidence>
<organism evidence="2 3">
    <name type="scientific">Spirosoma terrae</name>
    <dbReference type="NCBI Taxonomy" id="1968276"/>
    <lineage>
        <taxon>Bacteria</taxon>
        <taxon>Pseudomonadati</taxon>
        <taxon>Bacteroidota</taxon>
        <taxon>Cytophagia</taxon>
        <taxon>Cytophagales</taxon>
        <taxon>Cytophagaceae</taxon>
        <taxon>Spirosoma</taxon>
    </lineage>
</organism>
<evidence type="ECO:0000313" key="2">
    <source>
        <dbReference type="EMBL" id="NDU96180.1"/>
    </source>
</evidence>
<name>A0A6L9L6Y0_9BACT</name>
<dbReference type="Proteomes" id="UP000474175">
    <property type="component" value="Unassembled WGS sequence"/>
</dbReference>
<comment type="caution">
    <text evidence="2">The sequence shown here is derived from an EMBL/GenBank/DDBJ whole genome shotgun (WGS) entry which is preliminary data.</text>
</comment>
<dbReference type="RefSeq" id="WP_163949733.1">
    <property type="nucleotide sequence ID" value="NZ_JAAFZH010000006.1"/>
</dbReference>
<gene>
    <name evidence="2" type="ORF">GK108_14965</name>
</gene>
<reference evidence="2 3" key="1">
    <citation type="submission" date="2020-02" db="EMBL/GenBank/DDBJ databases">
        <title>Draft genome sequence of two Spirosoma agri KCTC 52727 and Spirosoma terrae KCTC 52035.</title>
        <authorList>
            <person name="Rojas J."/>
            <person name="Ambika Manirajan B."/>
            <person name="Suarez C."/>
            <person name="Ratering S."/>
            <person name="Schnell S."/>
        </authorList>
    </citation>
    <scope>NUCLEOTIDE SEQUENCE [LARGE SCALE GENOMIC DNA]</scope>
    <source>
        <strain evidence="2 3">KCTC 52035</strain>
    </source>
</reference>
<feature type="chain" id="PRO_5026683477" description="Lipocalin-like domain-containing protein" evidence="1">
    <location>
        <begin position="17"/>
        <end position="140"/>
    </location>
</feature>
<accession>A0A6L9L6Y0</accession>
<evidence type="ECO:0000313" key="3">
    <source>
        <dbReference type="Proteomes" id="UP000474175"/>
    </source>
</evidence>
<keyword evidence="1" id="KW-0732">Signal</keyword>
<dbReference type="PROSITE" id="PS51257">
    <property type="entry name" value="PROKAR_LIPOPROTEIN"/>
    <property type="match status" value="1"/>
</dbReference>
<dbReference type="AlphaFoldDB" id="A0A6L9L6Y0"/>
<sequence>MQIRLLLLFGFLFTLASCKKSETETQPDLAANLLGTYTLSSINVTGTTPIPITGVNSGTAVATRNGSALDQVNFAVTYAVTSPSYNGNFSQNQTVDLKAAGNDVDLYQGTTKFGTYSANTITVKDYSVTGITVSFVAKKQ</sequence>
<proteinExistence type="predicted"/>